<dbReference type="Pfam" id="PF00480">
    <property type="entry name" value="ROK"/>
    <property type="match status" value="1"/>
</dbReference>
<dbReference type="InterPro" id="IPR000600">
    <property type="entry name" value="ROK"/>
</dbReference>
<dbReference type="PANTHER" id="PTHR18964:SF170">
    <property type="entry name" value="SUGAR KINASE"/>
    <property type="match status" value="1"/>
</dbReference>
<accession>A0A3N3DZW8</accession>
<evidence type="ECO:0000313" key="1">
    <source>
        <dbReference type="EMBL" id="ROV60034.1"/>
    </source>
</evidence>
<proteinExistence type="predicted"/>
<dbReference type="InterPro" id="IPR043129">
    <property type="entry name" value="ATPase_NBD"/>
</dbReference>
<dbReference type="PANTHER" id="PTHR18964">
    <property type="entry name" value="ROK (REPRESSOR, ORF, KINASE) FAMILY"/>
    <property type="match status" value="1"/>
</dbReference>
<sequence length="305" mass="33537">MMAYIVLDFGGSLVKGAIVEPYRESRHAPKIVQRFSVPSRVTSFSQWFDLFDPIFAQFEREYSINGIAISACGAVDVEQGLVFGGSLLRYILDVNVKALFAERYHLPVEVENDACCAALCEYRYGQNYDSDHFCLVVIGSGVGGAVIADGKLVKGHHLYTGEFGYSILGFENGAPQIVSELASTRGLIKQAAKALKRPRSELDGKKVFELYRAGDETALNVVQCWIGYLATALFNLQYTVDPGVIILGGAISQQPLLIPLLNAELEKYRQAMPYCHIVPKIVAAKYGNDANLIGAVEHFQLMRQG</sequence>
<dbReference type="EMBL" id="RKIK01000028">
    <property type="protein sequence ID" value="ROV60034.1"/>
    <property type="molecule type" value="Genomic_DNA"/>
</dbReference>
<dbReference type="AlphaFoldDB" id="A0A3N3DZW8"/>
<name>A0A3N3DZW8_9VIBR</name>
<reference evidence="1 2" key="1">
    <citation type="submission" date="2018-11" db="EMBL/GenBank/DDBJ databases">
        <title>Vibrio ponticus strain CAIM 1751 pathogenic for the snapper Lutjanus guttatus.</title>
        <authorList>
            <person name="Soto-Rodriguez S."/>
            <person name="Lozano-Olvera R."/>
            <person name="Gomez-Gil B."/>
        </authorList>
    </citation>
    <scope>NUCLEOTIDE SEQUENCE [LARGE SCALE GENOMIC DNA]</scope>
    <source>
        <strain evidence="1 2">CAIM 1751</strain>
    </source>
</reference>
<protein>
    <submittedName>
        <fullName evidence="1">ROK family protein</fullName>
    </submittedName>
</protein>
<dbReference type="Gene3D" id="3.30.420.40">
    <property type="match status" value="2"/>
</dbReference>
<gene>
    <name evidence="1" type="ORF">EGH82_11080</name>
</gene>
<dbReference type="Proteomes" id="UP000278792">
    <property type="component" value="Unassembled WGS sequence"/>
</dbReference>
<organism evidence="1 2">
    <name type="scientific">Vibrio ponticus</name>
    <dbReference type="NCBI Taxonomy" id="265668"/>
    <lineage>
        <taxon>Bacteria</taxon>
        <taxon>Pseudomonadati</taxon>
        <taxon>Pseudomonadota</taxon>
        <taxon>Gammaproteobacteria</taxon>
        <taxon>Vibrionales</taxon>
        <taxon>Vibrionaceae</taxon>
        <taxon>Vibrio</taxon>
    </lineage>
</organism>
<evidence type="ECO:0000313" key="2">
    <source>
        <dbReference type="Proteomes" id="UP000278792"/>
    </source>
</evidence>
<comment type="caution">
    <text evidence="1">The sequence shown here is derived from an EMBL/GenBank/DDBJ whole genome shotgun (WGS) entry which is preliminary data.</text>
</comment>
<dbReference type="SUPFAM" id="SSF53067">
    <property type="entry name" value="Actin-like ATPase domain"/>
    <property type="match status" value="1"/>
</dbReference>
<dbReference type="CDD" id="cd24152">
    <property type="entry name" value="ASKHA_NBD_ROK-like"/>
    <property type="match status" value="1"/>
</dbReference>